<feature type="transmembrane region" description="Helical" evidence="6">
    <location>
        <begin position="180"/>
        <end position="198"/>
    </location>
</feature>
<evidence type="ECO:0000259" key="7">
    <source>
        <dbReference type="Pfam" id="PF05231"/>
    </source>
</evidence>
<feature type="transmembrane region" description="Helical" evidence="6">
    <location>
        <begin position="256"/>
        <end position="277"/>
    </location>
</feature>
<feature type="transmembrane region" description="Helical" evidence="6">
    <location>
        <begin position="226"/>
        <end position="244"/>
    </location>
</feature>
<evidence type="ECO:0000256" key="3">
    <source>
        <dbReference type="ARBA" id="ARBA00022692"/>
    </source>
</evidence>
<protein>
    <submittedName>
        <fullName evidence="8">Membrane protein</fullName>
    </submittedName>
</protein>
<proteinExistence type="predicted"/>
<reference evidence="8" key="2">
    <citation type="submission" date="2020-09" db="EMBL/GenBank/DDBJ databases">
        <authorList>
            <person name="Sun Q."/>
            <person name="Ohkuma M."/>
        </authorList>
    </citation>
    <scope>NUCLEOTIDE SEQUENCE</scope>
    <source>
        <strain evidence="8">JCM 4956</strain>
    </source>
</reference>
<evidence type="ECO:0000256" key="4">
    <source>
        <dbReference type="ARBA" id="ARBA00022989"/>
    </source>
</evidence>
<keyword evidence="5 6" id="KW-0472">Membrane</keyword>
<evidence type="ECO:0000256" key="1">
    <source>
        <dbReference type="ARBA" id="ARBA00004651"/>
    </source>
</evidence>
<accession>A0A918KH26</accession>
<keyword evidence="2" id="KW-1003">Cell membrane</keyword>
<feature type="transmembrane region" description="Helical" evidence="6">
    <location>
        <begin position="146"/>
        <end position="168"/>
    </location>
</feature>
<sequence length="325" mass="34798">MYGLQTLAIAACYYTAGRLGLMHQLVSDGAVYTPLWPPTGIAVACLVVLGLRCWPGIALGTLLVILSISSFRPTALATVAGNTLAPVCSYLMLRRVGFRADLARFRDGLALVFLGALAGMLISATVGTGTLVLTGRITAERFWSVWLPWWVGDAMGVLLVAPVVLLLLRTRWPPQGTPRWREALVLTAVVLAVVPFAARSVMSLLFLVYPLVIWAALRFQLTGSMLCALFASVVATGAATAGVGSFERLTDVEVMIKLQCFNGSVALTALLLSALIAEQRNTRRSVELACQELVKVLDHLAAGEAAPGASEGARRRRARLRGERP</sequence>
<keyword evidence="3 6" id="KW-0812">Transmembrane</keyword>
<comment type="caution">
    <text evidence="8">The sequence shown here is derived from an EMBL/GenBank/DDBJ whole genome shotgun (WGS) entry which is preliminary data.</text>
</comment>
<keyword evidence="9" id="KW-1185">Reference proteome</keyword>
<dbReference type="GO" id="GO:0005886">
    <property type="term" value="C:plasma membrane"/>
    <property type="evidence" value="ECO:0007669"/>
    <property type="project" value="UniProtKB-SubCell"/>
</dbReference>
<feature type="transmembrane region" description="Helical" evidence="6">
    <location>
        <begin position="105"/>
        <end position="126"/>
    </location>
</feature>
<evidence type="ECO:0000313" key="8">
    <source>
        <dbReference type="EMBL" id="GGX62403.1"/>
    </source>
</evidence>
<dbReference type="InterPro" id="IPR007895">
    <property type="entry name" value="MASE1"/>
</dbReference>
<keyword evidence="4 6" id="KW-1133">Transmembrane helix</keyword>
<comment type="subcellular location">
    <subcellularLocation>
        <location evidence="1">Cell membrane</location>
        <topology evidence="1">Multi-pass membrane protein</topology>
    </subcellularLocation>
</comment>
<reference evidence="8" key="1">
    <citation type="journal article" date="2014" name="Int. J. Syst. Evol. Microbiol.">
        <title>Complete genome sequence of Corynebacterium casei LMG S-19264T (=DSM 44701T), isolated from a smear-ripened cheese.</title>
        <authorList>
            <consortium name="US DOE Joint Genome Institute (JGI-PGF)"/>
            <person name="Walter F."/>
            <person name="Albersmeier A."/>
            <person name="Kalinowski J."/>
            <person name="Ruckert C."/>
        </authorList>
    </citation>
    <scope>NUCLEOTIDE SEQUENCE</scope>
    <source>
        <strain evidence="8">JCM 4956</strain>
    </source>
</reference>
<feature type="domain" description="MASE1" evidence="7">
    <location>
        <begin position="6"/>
        <end position="280"/>
    </location>
</feature>
<dbReference type="AlphaFoldDB" id="A0A918KH26"/>
<evidence type="ECO:0000313" key="9">
    <source>
        <dbReference type="Proteomes" id="UP000645555"/>
    </source>
</evidence>
<evidence type="ECO:0000256" key="5">
    <source>
        <dbReference type="ARBA" id="ARBA00023136"/>
    </source>
</evidence>
<dbReference type="EMBL" id="BMWD01000010">
    <property type="protein sequence ID" value="GGX62403.1"/>
    <property type="molecule type" value="Genomic_DNA"/>
</dbReference>
<dbReference type="RefSeq" id="WP_229916213.1">
    <property type="nucleotide sequence ID" value="NZ_BMWD01000010.1"/>
</dbReference>
<evidence type="ECO:0000256" key="6">
    <source>
        <dbReference type="SAM" id="Phobius"/>
    </source>
</evidence>
<organism evidence="8 9">
    <name type="scientific">Streptomyces fructofermentans</name>
    <dbReference type="NCBI Taxonomy" id="152141"/>
    <lineage>
        <taxon>Bacteria</taxon>
        <taxon>Bacillati</taxon>
        <taxon>Actinomycetota</taxon>
        <taxon>Actinomycetes</taxon>
        <taxon>Kitasatosporales</taxon>
        <taxon>Streptomycetaceae</taxon>
        <taxon>Streptomyces</taxon>
    </lineage>
</organism>
<name>A0A918KH26_9ACTN</name>
<dbReference type="Pfam" id="PF05231">
    <property type="entry name" value="MASE1"/>
    <property type="match status" value="1"/>
</dbReference>
<evidence type="ECO:0000256" key="2">
    <source>
        <dbReference type="ARBA" id="ARBA00022475"/>
    </source>
</evidence>
<dbReference type="Proteomes" id="UP000645555">
    <property type="component" value="Unassembled WGS sequence"/>
</dbReference>
<gene>
    <name evidence="8" type="ORF">GCM10010515_32580</name>
</gene>